<evidence type="ECO:0000256" key="2">
    <source>
        <dbReference type="ARBA" id="ARBA00022475"/>
    </source>
</evidence>
<evidence type="ECO:0000256" key="3">
    <source>
        <dbReference type="ARBA" id="ARBA00022692"/>
    </source>
</evidence>
<dbReference type="GO" id="GO:0022857">
    <property type="term" value="F:transmembrane transporter activity"/>
    <property type="evidence" value="ECO:0007669"/>
    <property type="project" value="TreeGrafter"/>
</dbReference>
<dbReference type="InterPro" id="IPR050250">
    <property type="entry name" value="Macrolide_Exporter_MacB"/>
</dbReference>
<evidence type="ECO:0000256" key="6">
    <source>
        <dbReference type="SAM" id="Phobius"/>
    </source>
</evidence>
<feature type="transmembrane region" description="Helical" evidence="6">
    <location>
        <begin position="752"/>
        <end position="776"/>
    </location>
</feature>
<name>A0A1D3UCF8_TANFO</name>
<evidence type="ECO:0000259" key="8">
    <source>
        <dbReference type="Pfam" id="PF12704"/>
    </source>
</evidence>
<dbReference type="InterPro" id="IPR025857">
    <property type="entry name" value="MacB_PCD"/>
</dbReference>
<evidence type="ECO:0000313" key="10">
    <source>
        <dbReference type="Proteomes" id="UP000182057"/>
    </source>
</evidence>
<feature type="domain" description="ABC3 transporter permease C-terminal" evidence="7">
    <location>
        <begin position="674"/>
        <end position="784"/>
    </location>
</feature>
<feature type="domain" description="MacB-like periplasmic core" evidence="8">
    <location>
        <begin position="422"/>
        <end position="615"/>
    </location>
</feature>
<dbReference type="GO" id="GO:0005886">
    <property type="term" value="C:plasma membrane"/>
    <property type="evidence" value="ECO:0007669"/>
    <property type="project" value="UniProtKB-SubCell"/>
</dbReference>
<dbReference type="PANTHER" id="PTHR30572">
    <property type="entry name" value="MEMBRANE COMPONENT OF TRANSPORTER-RELATED"/>
    <property type="match status" value="1"/>
</dbReference>
<dbReference type="Proteomes" id="UP000182057">
    <property type="component" value="Unassembled WGS sequence"/>
</dbReference>
<protein>
    <submittedName>
        <fullName evidence="9">FtsX-like permease family protein</fullName>
    </submittedName>
</protein>
<evidence type="ECO:0000256" key="5">
    <source>
        <dbReference type="ARBA" id="ARBA00023136"/>
    </source>
</evidence>
<evidence type="ECO:0000256" key="1">
    <source>
        <dbReference type="ARBA" id="ARBA00004651"/>
    </source>
</evidence>
<organism evidence="9 10">
    <name type="scientific">Tannerella forsythia</name>
    <name type="common">Bacteroides forsythus</name>
    <dbReference type="NCBI Taxonomy" id="28112"/>
    <lineage>
        <taxon>Bacteria</taxon>
        <taxon>Pseudomonadati</taxon>
        <taxon>Bacteroidota</taxon>
        <taxon>Bacteroidia</taxon>
        <taxon>Bacteroidales</taxon>
        <taxon>Tannerellaceae</taxon>
        <taxon>Tannerella</taxon>
    </lineage>
</organism>
<feature type="transmembrane region" description="Helical" evidence="6">
    <location>
        <begin position="332"/>
        <end position="350"/>
    </location>
</feature>
<dbReference type="Pfam" id="PF12704">
    <property type="entry name" value="MacB_PCD"/>
    <property type="match status" value="2"/>
</dbReference>
<keyword evidence="4 6" id="KW-1133">Transmembrane helix</keyword>
<feature type="domain" description="ABC3 transporter permease C-terminal" evidence="7">
    <location>
        <begin position="282"/>
        <end position="397"/>
    </location>
</feature>
<dbReference type="AlphaFoldDB" id="A0A1D3UCF8"/>
<feature type="transmembrane region" description="Helical" evidence="6">
    <location>
        <begin position="414"/>
        <end position="436"/>
    </location>
</feature>
<feature type="transmembrane region" description="Helical" evidence="6">
    <location>
        <begin position="669"/>
        <end position="687"/>
    </location>
</feature>
<keyword evidence="2" id="KW-1003">Cell membrane</keyword>
<proteinExistence type="predicted"/>
<sequence length="791" mass="88529">MKREMIIALRSLTKRGRNNGIKIISLAAGLAMGLVLIAKVYFEQSYDAFYPDSERIFRLNQKIIQNNELKEYPQVSGGVAVGMREEVPGVEMATRCTGIYDGEAYTDDGKGYTVSVIAADEYFFDVFPRKILQGDAKAVLSKKGAVLISEELARKIGGDVMGKALCLGSKNKNKIPIGGVFETVPENAHQRYDAVITLQVMVSPDYDGTINWLGNDRYRGYVKLYPGVEPDSLAEPMRAMQRKHQDFEALKKAGVDLSYTLTRLTDLHRKTPEVKSMTSLLIMLAFVLIFAAVMNYVLVVISSFVSRTKEVAVHKCYGASGRNIGGMIVSETFLHLLISIALALLLIFAFRGTVEELLAASLRALFSSQSITILVAVCMVVFLVTGLLPGHLFARIPVGAAFRNYRESRRYWKLALLFVQFIGVGFLFSFLVIITLQHRRMTNDNPGYNYEQLAYFNMGGTDSTLRSKIVDEVGRLPEVAAVTTFSELPFEKQSGNNVYLPGNDREMFNIADLYWVGNRYLETMEIPVVGGRSFTENVSSSHEVMVSRRFVEKMKNFADWSDGAIGKEILITEHSQSMKQPFTICGVYEDIRLNSIENEDTRPSVMFYAPDVQWTRMLLVKFHTLTPEGMTHVQETIQALLPDQNVAINDWRAEMTNLYRSSRLFRDSVMIGCIITLIIALTGLIGYTRDEINRRRKEIAIRKINGATFKEVLLLFERDIIRIAVPALIGGCALAAYSAAGWLSGFSEKVSLAWYLFAICGLMMLGVIITVVAFHIRSAANDNPVKSLRSE</sequence>
<dbReference type="RefSeq" id="WP_074449272.1">
    <property type="nucleotide sequence ID" value="NZ_FMMM01000014.1"/>
</dbReference>
<keyword evidence="5 6" id="KW-0472">Membrane</keyword>
<feature type="transmembrane region" description="Helical" evidence="6">
    <location>
        <begin position="21"/>
        <end position="42"/>
    </location>
</feature>
<comment type="subcellular location">
    <subcellularLocation>
        <location evidence="1">Cell membrane</location>
        <topology evidence="1">Multi-pass membrane protein</topology>
    </subcellularLocation>
</comment>
<evidence type="ECO:0000313" key="9">
    <source>
        <dbReference type="EMBL" id="SCQ17837.1"/>
    </source>
</evidence>
<feature type="transmembrane region" description="Helical" evidence="6">
    <location>
        <begin position="720"/>
        <end position="740"/>
    </location>
</feature>
<feature type="transmembrane region" description="Helical" evidence="6">
    <location>
        <begin position="370"/>
        <end position="393"/>
    </location>
</feature>
<dbReference type="Pfam" id="PF02687">
    <property type="entry name" value="FtsX"/>
    <property type="match status" value="2"/>
</dbReference>
<gene>
    <name evidence="9" type="ORF">TFUB20_00134</name>
</gene>
<dbReference type="InterPro" id="IPR003838">
    <property type="entry name" value="ABC3_permease_C"/>
</dbReference>
<feature type="domain" description="MacB-like periplasmic core" evidence="8">
    <location>
        <begin position="24"/>
        <end position="238"/>
    </location>
</feature>
<evidence type="ECO:0000256" key="4">
    <source>
        <dbReference type="ARBA" id="ARBA00022989"/>
    </source>
</evidence>
<accession>A0A1D3UCF8</accession>
<feature type="transmembrane region" description="Helical" evidence="6">
    <location>
        <begin position="280"/>
        <end position="305"/>
    </location>
</feature>
<reference evidence="9 10" key="1">
    <citation type="submission" date="2016-09" db="EMBL/GenBank/DDBJ databases">
        <authorList>
            <person name="Capua I."/>
            <person name="De Benedictis P."/>
            <person name="Joannis T."/>
            <person name="Lombin L.H."/>
            <person name="Cattoli G."/>
        </authorList>
    </citation>
    <scope>NUCLEOTIDE SEQUENCE [LARGE SCALE GENOMIC DNA]</scope>
    <source>
        <strain evidence="9 10">UB20</strain>
    </source>
</reference>
<dbReference type="EMBL" id="FMMM01000014">
    <property type="protein sequence ID" value="SCQ17837.1"/>
    <property type="molecule type" value="Genomic_DNA"/>
</dbReference>
<keyword evidence="3 6" id="KW-0812">Transmembrane</keyword>
<evidence type="ECO:0000259" key="7">
    <source>
        <dbReference type="Pfam" id="PF02687"/>
    </source>
</evidence>
<dbReference type="OrthoDB" id="905059at2"/>
<dbReference type="PANTHER" id="PTHR30572:SF18">
    <property type="entry name" value="ABC-TYPE MACROLIDE FAMILY EXPORT SYSTEM PERMEASE COMPONENT 2"/>
    <property type="match status" value="1"/>
</dbReference>